<comment type="similarity">
    <text evidence="2">Belongs to the DNAAF3 family.</text>
</comment>
<dbReference type="GO" id="GO:0044458">
    <property type="term" value="P:motile cilium assembly"/>
    <property type="evidence" value="ECO:0007669"/>
    <property type="project" value="TreeGrafter"/>
</dbReference>
<name>A0AAX4NYU2_9CHLO</name>
<dbReference type="PANTHER" id="PTHR22118:SF14">
    <property type="entry name" value="DYNEIN AXONEMAL ASSEMBLY FACTOR 3"/>
    <property type="match status" value="1"/>
</dbReference>
<dbReference type="Pfam" id="PF14737">
    <property type="entry name" value="DUF4470"/>
    <property type="match status" value="1"/>
</dbReference>
<dbReference type="InterPro" id="IPR028235">
    <property type="entry name" value="DNAAF3_C"/>
</dbReference>
<evidence type="ECO:0000256" key="1">
    <source>
        <dbReference type="ARBA" id="ARBA00004496"/>
    </source>
</evidence>
<dbReference type="GO" id="GO:0070286">
    <property type="term" value="P:axonemal dynein complex assembly"/>
    <property type="evidence" value="ECO:0007669"/>
    <property type="project" value="InterPro"/>
</dbReference>
<feature type="region of interest" description="Disordered" evidence="5">
    <location>
        <begin position="476"/>
        <end position="498"/>
    </location>
</feature>
<dbReference type="Pfam" id="PF14740">
    <property type="entry name" value="DUF4471"/>
    <property type="match status" value="1"/>
</dbReference>
<keyword evidence="4" id="KW-0970">Cilium biogenesis/degradation</keyword>
<dbReference type="InterPro" id="IPR027974">
    <property type="entry name" value="DUF4470"/>
</dbReference>
<sequence>MDKLGAHFFWGYSGALDLLEAGGRPGNRDGGGGETSCESGCGKRQQLWALQICAGDCRHVLRTLTSYFLSSQDGGEQPLGVGIKIYEKDVELLARQLLLLLIALDAQVDLKERVELFLEVHGNLELTERGEKAVDSYARQLEDWITSLKPHTSSSLLRFFDVSELKYQEKDELLRVFKSWRATKAVNAQALWDYRARKFYGDRYDFRKNLMDWDYHMRLSGKGAKEDPNVIKSSKSIVHHVHFRRWRMAGNSCEFRDKKYNAPNRTLMSTIASRLVQHRDRNLEAKGSSITAYGYFGDIQNPPYGSFGEEAWGEEERRRLFKKINKQYQHTAVDVSKSNLTYFMAALASRLGGSQKVCHCAMDVDEGGRVRVTIAAEKQHKVLSGALGGVTLKFGTGDKIRSKRDAAAYDAVIVGCRDAHLVRETPGLPCDSSTTLYVERCKNLVEVTKEHSASFDAKVGDLARESGWSEVETVVAGGSEHEDGGEEGESAYRKFYKK</sequence>
<evidence type="ECO:0000259" key="7">
    <source>
        <dbReference type="Pfam" id="PF14740"/>
    </source>
</evidence>
<reference evidence="8 9" key="1">
    <citation type="submission" date="2024-03" db="EMBL/GenBank/DDBJ databases">
        <title>Complete genome sequence of the green alga Chloropicon roscoffensis RCC1871.</title>
        <authorList>
            <person name="Lemieux C."/>
            <person name="Pombert J.-F."/>
            <person name="Otis C."/>
            <person name="Turmel M."/>
        </authorList>
    </citation>
    <scope>NUCLEOTIDE SEQUENCE [LARGE SCALE GENOMIC DNA]</scope>
    <source>
        <strain evidence="8 9">RCC1871</strain>
    </source>
</reference>
<dbReference type="InterPro" id="IPR039304">
    <property type="entry name" value="DNAAF3"/>
</dbReference>
<comment type="subcellular location">
    <subcellularLocation>
        <location evidence="1">Cytoplasm</location>
    </subcellularLocation>
</comment>
<evidence type="ECO:0000256" key="2">
    <source>
        <dbReference type="ARBA" id="ARBA00010449"/>
    </source>
</evidence>
<feature type="domain" description="Dynein assembly factor 3 C-terminal" evidence="7">
    <location>
        <begin position="160"/>
        <end position="471"/>
    </location>
</feature>
<dbReference type="Proteomes" id="UP001472866">
    <property type="component" value="Chromosome 01"/>
</dbReference>
<evidence type="ECO:0000313" key="9">
    <source>
        <dbReference type="Proteomes" id="UP001472866"/>
    </source>
</evidence>
<proteinExistence type="inferred from homology"/>
<protein>
    <submittedName>
        <fullName evidence="8">Dynein assembly factor</fullName>
    </submittedName>
</protein>
<organism evidence="8 9">
    <name type="scientific">Chloropicon roscoffensis</name>
    <dbReference type="NCBI Taxonomy" id="1461544"/>
    <lineage>
        <taxon>Eukaryota</taxon>
        <taxon>Viridiplantae</taxon>
        <taxon>Chlorophyta</taxon>
        <taxon>Chloropicophyceae</taxon>
        <taxon>Chloropicales</taxon>
        <taxon>Chloropicaceae</taxon>
        <taxon>Chloropicon</taxon>
    </lineage>
</organism>
<evidence type="ECO:0000313" key="8">
    <source>
        <dbReference type="EMBL" id="WZN58729.1"/>
    </source>
</evidence>
<dbReference type="PANTHER" id="PTHR22118">
    <property type="entry name" value="DYNEIN ASSEMBLY FACTOR 3, AXONEMAL"/>
    <property type="match status" value="1"/>
</dbReference>
<dbReference type="EMBL" id="CP151501">
    <property type="protein sequence ID" value="WZN58729.1"/>
    <property type="molecule type" value="Genomic_DNA"/>
</dbReference>
<evidence type="ECO:0000256" key="3">
    <source>
        <dbReference type="ARBA" id="ARBA00022490"/>
    </source>
</evidence>
<dbReference type="GO" id="GO:0005737">
    <property type="term" value="C:cytoplasm"/>
    <property type="evidence" value="ECO:0007669"/>
    <property type="project" value="UniProtKB-SubCell"/>
</dbReference>
<dbReference type="AlphaFoldDB" id="A0AAX4NYU2"/>
<keyword evidence="3" id="KW-0963">Cytoplasm</keyword>
<evidence type="ECO:0000256" key="4">
    <source>
        <dbReference type="ARBA" id="ARBA00022794"/>
    </source>
</evidence>
<feature type="domain" description="DUF4470" evidence="6">
    <location>
        <begin position="9"/>
        <end position="126"/>
    </location>
</feature>
<evidence type="ECO:0000259" key="6">
    <source>
        <dbReference type="Pfam" id="PF14737"/>
    </source>
</evidence>
<evidence type="ECO:0000256" key="5">
    <source>
        <dbReference type="SAM" id="MobiDB-lite"/>
    </source>
</evidence>
<gene>
    <name evidence="8" type="ORF">HKI87_01g02530</name>
</gene>
<keyword evidence="9" id="KW-1185">Reference proteome</keyword>
<accession>A0AAX4NYU2</accession>